<proteinExistence type="predicted"/>
<evidence type="ECO:0000313" key="2">
    <source>
        <dbReference type="Proteomes" id="UP000490939"/>
    </source>
</evidence>
<evidence type="ECO:0000313" key="1">
    <source>
        <dbReference type="EMBL" id="KAE9991469.1"/>
    </source>
</evidence>
<comment type="caution">
    <text evidence="1">The sequence shown here is derived from an EMBL/GenBank/DDBJ whole genome shotgun (WGS) entry which is preliminary data.</text>
</comment>
<protein>
    <submittedName>
        <fullName evidence="1">Uncharacterized protein</fullName>
    </submittedName>
</protein>
<dbReference type="InterPro" id="IPR038883">
    <property type="entry name" value="AN11006-like"/>
</dbReference>
<name>A0A8H3VLN8_VENIN</name>
<gene>
    <name evidence="1" type="ORF">EG327_011631</name>
</gene>
<dbReference type="PANTHER" id="PTHR42085">
    <property type="entry name" value="F-BOX DOMAIN-CONTAINING PROTEIN"/>
    <property type="match status" value="1"/>
</dbReference>
<reference evidence="1 2" key="1">
    <citation type="submission" date="2019-07" db="EMBL/GenBank/DDBJ databases">
        <title>Venturia inaequalis Genome Resource.</title>
        <authorList>
            <person name="Lichtner F.J."/>
        </authorList>
    </citation>
    <scope>NUCLEOTIDE SEQUENCE [LARGE SCALE GENOMIC DNA]</scope>
    <source>
        <strain evidence="1 2">DMI_063113</strain>
    </source>
</reference>
<organism evidence="1 2">
    <name type="scientific">Venturia inaequalis</name>
    <name type="common">Apple scab fungus</name>
    <dbReference type="NCBI Taxonomy" id="5025"/>
    <lineage>
        <taxon>Eukaryota</taxon>
        <taxon>Fungi</taxon>
        <taxon>Dikarya</taxon>
        <taxon>Ascomycota</taxon>
        <taxon>Pezizomycotina</taxon>
        <taxon>Dothideomycetes</taxon>
        <taxon>Pleosporomycetidae</taxon>
        <taxon>Venturiales</taxon>
        <taxon>Venturiaceae</taxon>
        <taxon>Venturia</taxon>
    </lineage>
</organism>
<sequence>MASPMVTSMIDKGKSKKLSEEAKLMLDKFTPTDLRILRASLSKYDHFDFLDLPAEIRNMVYVYLFATEGDIFQRPAYPAGGPPNPPEEPRPSISTAILLVSRQIYKEARAILYSENICQLEFYHQTHHGFQLARRDKIPFVLFNNLYLMVYLKDNHVDYGNDKLDSVGHFLASLTDTLAMASELSGIDHTTKEIFLDFDHEEDYSHILEMSPENINHAFSSSSQAIWLTLQAVVAVEHMRRDLKTRAPGISLFSSVEGEAPGLQYKRESSHRLRLRVPALKKQGTLVLGKNGDIETILDKHYDENEPL</sequence>
<dbReference type="PANTHER" id="PTHR42085:SF2">
    <property type="entry name" value="F-BOX DOMAIN-CONTAINING PROTEIN"/>
    <property type="match status" value="1"/>
</dbReference>
<dbReference type="EMBL" id="WNWR01000094">
    <property type="protein sequence ID" value="KAE9991469.1"/>
    <property type="molecule type" value="Genomic_DNA"/>
</dbReference>
<dbReference type="AlphaFoldDB" id="A0A8H3VLN8"/>
<keyword evidence="2" id="KW-1185">Reference proteome</keyword>
<dbReference type="Proteomes" id="UP000490939">
    <property type="component" value="Unassembled WGS sequence"/>
</dbReference>
<accession>A0A8H3VLN8</accession>